<dbReference type="GeneID" id="89969933"/>
<organism evidence="2 3">
    <name type="scientific">Exophiala bonariae</name>
    <dbReference type="NCBI Taxonomy" id="1690606"/>
    <lineage>
        <taxon>Eukaryota</taxon>
        <taxon>Fungi</taxon>
        <taxon>Dikarya</taxon>
        <taxon>Ascomycota</taxon>
        <taxon>Pezizomycotina</taxon>
        <taxon>Eurotiomycetes</taxon>
        <taxon>Chaetothyriomycetidae</taxon>
        <taxon>Chaetothyriales</taxon>
        <taxon>Herpotrichiellaceae</taxon>
        <taxon>Exophiala</taxon>
    </lineage>
</organism>
<proteinExistence type="predicted"/>
<evidence type="ECO:0000313" key="2">
    <source>
        <dbReference type="EMBL" id="KAK5053756.1"/>
    </source>
</evidence>
<evidence type="ECO:0008006" key="4">
    <source>
        <dbReference type="Google" id="ProtNLM"/>
    </source>
</evidence>
<gene>
    <name evidence="2" type="ORF">LTR84_001717</name>
</gene>
<dbReference type="Proteomes" id="UP001358417">
    <property type="component" value="Unassembled WGS sequence"/>
</dbReference>
<accession>A0AAV9NEX0</accession>
<feature type="chain" id="PRO_5043888897" description="Cupin type-1 domain-containing protein" evidence="1">
    <location>
        <begin position="25"/>
        <end position="232"/>
    </location>
</feature>
<keyword evidence="3" id="KW-1185">Reference proteome</keyword>
<dbReference type="AlphaFoldDB" id="A0AAV9NEX0"/>
<protein>
    <recommendedName>
        <fullName evidence="4">Cupin type-1 domain-containing protein</fullName>
    </recommendedName>
</protein>
<sequence>MRLLSSTTLLGLQVLLGTLSVALANSKDINDQNRLIVPQHETTSHFKDAEFPGGSSSNTSFQVTAVLNSPSPPYHAIIECWALAAPFNVYPTVGVALALGDVSNATYVVLPPRSGEGWHRPPANMYFVLLSGAAHVHAPKPNSSTGMVDKLRHGRKHAHAHEHLYIKPGWNQLIIAVDSDLRAPGHLTYYPGDTETVALQIPFFNGVIPDHVFVRPGACEGPTDDAGEHWWV</sequence>
<dbReference type="EMBL" id="JAVRRD010000011">
    <property type="protein sequence ID" value="KAK5053756.1"/>
    <property type="molecule type" value="Genomic_DNA"/>
</dbReference>
<feature type="signal peptide" evidence="1">
    <location>
        <begin position="1"/>
        <end position="24"/>
    </location>
</feature>
<dbReference type="RefSeq" id="XP_064706881.1">
    <property type="nucleotide sequence ID" value="XM_064845336.1"/>
</dbReference>
<evidence type="ECO:0000256" key="1">
    <source>
        <dbReference type="SAM" id="SignalP"/>
    </source>
</evidence>
<evidence type="ECO:0000313" key="3">
    <source>
        <dbReference type="Proteomes" id="UP001358417"/>
    </source>
</evidence>
<keyword evidence="1" id="KW-0732">Signal</keyword>
<reference evidence="2 3" key="1">
    <citation type="submission" date="2023-08" db="EMBL/GenBank/DDBJ databases">
        <title>Black Yeasts Isolated from many extreme environments.</title>
        <authorList>
            <person name="Coleine C."/>
            <person name="Stajich J.E."/>
            <person name="Selbmann L."/>
        </authorList>
    </citation>
    <scope>NUCLEOTIDE SEQUENCE [LARGE SCALE GENOMIC DNA]</scope>
    <source>
        <strain evidence="2 3">CCFEE 5792</strain>
    </source>
</reference>
<name>A0AAV9NEX0_9EURO</name>
<comment type="caution">
    <text evidence="2">The sequence shown here is derived from an EMBL/GenBank/DDBJ whole genome shotgun (WGS) entry which is preliminary data.</text>
</comment>